<organism evidence="3 4">
    <name type="scientific">Nitzschia inconspicua</name>
    <dbReference type="NCBI Taxonomy" id="303405"/>
    <lineage>
        <taxon>Eukaryota</taxon>
        <taxon>Sar</taxon>
        <taxon>Stramenopiles</taxon>
        <taxon>Ochrophyta</taxon>
        <taxon>Bacillariophyta</taxon>
        <taxon>Bacillariophyceae</taxon>
        <taxon>Bacillariophycidae</taxon>
        <taxon>Bacillariales</taxon>
        <taxon>Bacillariaceae</taxon>
        <taxon>Nitzschia</taxon>
    </lineage>
</organism>
<feature type="transmembrane region" description="Helical" evidence="1">
    <location>
        <begin position="91"/>
        <end position="124"/>
    </location>
</feature>
<dbReference type="OrthoDB" id="48013at2759"/>
<dbReference type="EMBL" id="JAGRRH010000006">
    <property type="protein sequence ID" value="KAG7369215.1"/>
    <property type="molecule type" value="Genomic_DNA"/>
</dbReference>
<sequence>MTERRYVSFLMVLMAVCTICRCDAFCASRWTVSSVSLGDSSYGRPKIQLQMEPVSLYSLSETSVPSATTSLSSSFDLSAATLDPTTILSDIFAGILGTPLILAVPIVAALGVASLIAFLIVSYASPQVEDDE</sequence>
<dbReference type="AlphaFoldDB" id="A0A9K3LVB4"/>
<evidence type="ECO:0000256" key="2">
    <source>
        <dbReference type="SAM" id="SignalP"/>
    </source>
</evidence>
<reference evidence="3" key="1">
    <citation type="journal article" date="2021" name="Sci. Rep.">
        <title>Diploid genomic architecture of Nitzschia inconspicua, an elite biomass production diatom.</title>
        <authorList>
            <person name="Oliver A."/>
            <person name="Podell S."/>
            <person name="Pinowska A."/>
            <person name="Traller J.C."/>
            <person name="Smith S.R."/>
            <person name="McClure R."/>
            <person name="Beliaev A."/>
            <person name="Bohutskyi P."/>
            <person name="Hill E.A."/>
            <person name="Rabines A."/>
            <person name="Zheng H."/>
            <person name="Allen L.Z."/>
            <person name="Kuo A."/>
            <person name="Grigoriev I.V."/>
            <person name="Allen A.E."/>
            <person name="Hazlebeck D."/>
            <person name="Allen E.E."/>
        </authorList>
    </citation>
    <scope>NUCLEOTIDE SEQUENCE</scope>
    <source>
        <strain evidence="3">Hildebrandi</strain>
    </source>
</reference>
<feature type="signal peptide" evidence="2">
    <location>
        <begin position="1"/>
        <end position="24"/>
    </location>
</feature>
<keyword evidence="1" id="KW-0812">Transmembrane</keyword>
<evidence type="ECO:0000256" key="1">
    <source>
        <dbReference type="SAM" id="Phobius"/>
    </source>
</evidence>
<evidence type="ECO:0000313" key="3">
    <source>
        <dbReference type="EMBL" id="KAG7369215.1"/>
    </source>
</evidence>
<proteinExistence type="predicted"/>
<keyword evidence="1" id="KW-1133">Transmembrane helix</keyword>
<name>A0A9K3LVB4_9STRA</name>
<comment type="caution">
    <text evidence="3">The sequence shown here is derived from an EMBL/GenBank/DDBJ whole genome shotgun (WGS) entry which is preliminary data.</text>
</comment>
<protein>
    <submittedName>
        <fullName evidence="3">Uncharacterized protein</fullName>
    </submittedName>
</protein>
<keyword evidence="2" id="KW-0732">Signal</keyword>
<keyword evidence="4" id="KW-1185">Reference proteome</keyword>
<dbReference type="Proteomes" id="UP000693970">
    <property type="component" value="Unassembled WGS sequence"/>
</dbReference>
<feature type="chain" id="PRO_5039946110" evidence="2">
    <location>
        <begin position="25"/>
        <end position="132"/>
    </location>
</feature>
<keyword evidence="1" id="KW-0472">Membrane</keyword>
<reference evidence="3" key="2">
    <citation type="submission" date="2021-04" db="EMBL/GenBank/DDBJ databases">
        <authorList>
            <person name="Podell S."/>
        </authorList>
    </citation>
    <scope>NUCLEOTIDE SEQUENCE</scope>
    <source>
        <strain evidence="3">Hildebrandi</strain>
    </source>
</reference>
<accession>A0A9K3LVB4</accession>
<evidence type="ECO:0000313" key="4">
    <source>
        <dbReference type="Proteomes" id="UP000693970"/>
    </source>
</evidence>
<gene>
    <name evidence="3" type="ORF">IV203_031958</name>
</gene>